<evidence type="ECO:0000256" key="6">
    <source>
        <dbReference type="ARBA" id="ARBA00022889"/>
    </source>
</evidence>
<dbReference type="Pfam" id="PF00059">
    <property type="entry name" value="Lectin_C"/>
    <property type="match status" value="1"/>
</dbReference>
<evidence type="ECO:0000256" key="7">
    <source>
        <dbReference type="ARBA" id="ARBA00023180"/>
    </source>
</evidence>
<dbReference type="InterPro" id="IPR045658">
    <property type="entry name" value="FRAS1-rel_N"/>
</dbReference>
<dbReference type="Gene3D" id="2.60.40.2030">
    <property type="match status" value="1"/>
</dbReference>
<accession>A0ABD3WA29</accession>
<feature type="repeat" description="CSPG" evidence="8">
    <location>
        <begin position="264"/>
        <end position="364"/>
    </location>
</feature>
<keyword evidence="7" id="KW-0325">Glycoprotein</keyword>
<feature type="repeat" description="CSPG" evidence="8">
    <location>
        <begin position="748"/>
        <end position="839"/>
    </location>
</feature>
<dbReference type="Gene3D" id="3.10.100.10">
    <property type="entry name" value="Mannose-Binding Protein A, subunit A"/>
    <property type="match status" value="1"/>
</dbReference>
<comment type="similarity">
    <text evidence="1">Belongs to the FRAS1 family.</text>
</comment>
<feature type="repeat" description="CSPG" evidence="8">
    <location>
        <begin position="1580"/>
        <end position="1677"/>
    </location>
</feature>
<evidence type="ECO:0000256" key="10">
    <source>
        <dbReference type="SAM" id="SignalP"/>
    </source>
</evidence>
<name>A0ABD3WA29_SINWO</name>
<keyword evidence="5" id="KW-0106">Calcium</keyword>
<dbReference type="InterPro" id="IPR016186">
    <property type="entry name" value="C-type_lectin-like/link_sf"/>
</dbReference>
<feature type="repeat" description="CSPG" evidence="8">
    <location>
        <begin position="980"/>
        <end position="1082"/>
    </location>
</feature>
<dbReference type="InterPro" id="IPR003644">
    <property type="entry name" value="Calx_beta"/>
</dbReference>
<feature type="compositionally biased region" description="Polar residues" evidence="9">
    <location>
        <begin position="1861"/>
        <end position="1870"/>
    </location>
</feature>
<dbReference type="SUPFAM" id="SSF141072">
    <property type="entry name" value="CalX-like"/>
    <property type="match status" value="1"/>
</dbReference>
<dbReference type="Pfam" id="PF16184">
    <property type="entry name" value="Cadherin_3"/>
    <property type="match status" value="10"/>
</dbReference>
<reference evidence="12 13" key="1">
    <citation type="submission" date="2024-11" db="EMBL/GenBank/DDBJ databases">
        <title>Chromosome-level genome assembly of the freshwater bivalve Anodonta woodiana.</title>
        <authorList>
            <person name="Chen X."/>
        </authorList>
    </citation>
    <scope>NUCLEOTIDE SEQUENCE [LARGE SCALE GENOMIC DNA]</scope>
    <source>
        <strain evidence="12">MN2024</strain>
        <tissue evidence="12">Gills</tissue>
    </source>
</reference>
<comment type="caution">
    <text evidence="12">The sequence shown here is derived from an EMBL/GenBank/DDBJ whole genome shotgun (WGS) entry which is preliminary data.</text>
</comment>
<feature type="repeat" description="CSPG" evidence="8">
    <location>
        <begin position="1460"/>
        <end position="1549"/>
    </location>
</feature>
<dbReference type="GO" id="GO:0007155">
    <property type="term" value="P:cell adhesion"/>
    <property type="evidence" value="ECO:0007669"/>
    <property type="project" value="UniProtKB-KW"/>
</dbReference>
<organism evidence="12 13">
    <name type="scientific">Sinanodonta woodiana</name>
    <name type="common">Chinese pond mussel</name>
    <name type="synonym">Anodonta woodiana</name>
    <dbReference type="NCBI Taxonomy" id="1069815"/>
    <lineage>
        <taxon>Eukaryota</taxon>
        <taxon>Metazoa</taxon>
        <taxon>Spiralia</taxon>
        <taxon>Lophotrochozoa</taxon>
        <taxon>Mollusca</taxon>
        <taxon>Bivalvia</taxon>
        <taxon>Autobranchia</taxon>
        <taxon>Heteroconchia</taxon>
        <taxon>Palaeoheterodonta</taxon>
        <taxon>Unionida</taxon>
        <taxon>Unionoidea</taxon>
        <taxon>Unionidae</taxon>
        <taxon>Unioninae</taxon>
        <taxon>Sinanodonta</taxon>
    </lineage>
</organism>
<dbReference type="InterPro" id="IPR051561">
    <property type="entry name" value="FRAS1_ECM"/>
</dbReference>
<feature type="repeat" description="CSPG" evidence="8">
    <location>
        <begin position="385"/>
        <end position="472"/>
    </location>
</feature>
<feature type="repeat" description="CSPG" evidence="8">
    <location>
        <begin position="1221"/>
        <end position="1325"/>
    </location>
</feature>
<feature type="domain" description="C-type lectin" evidence="11">
    <location>
        <begin position="2015"/>
        <end position="2123"/>
    </location>
</feature>
<feature type="signal peptide" evidence="10">
    <location>
        <begin position="1"/>
        <end position="25"/>
    </location>
</feature>
<evidence type="ECO:0000256" key="4">
    <source>
        <dbReference type="ARBA" id="ARBA00022737"/>
    </source>
</evidence>
<dbReference type="PANTHER" id="PTHR45739:SF11">
    <property type="entry name" value="FRAS1-RELATED EXTRACELLULAR MATRIX PROTEIN 1-LIKE ISOFORM X1"/>
    <property type="match status" value="1"/>
</dbReference>
<evidence type="ECO:0000256" key="9">
    <source>
        <dbReference type="SAM" id="MobiDB-lite"/>
    </source>
</evidence>
<keyword evidence="4" id="KW-0677">Repeat</keyword>
<evidence type="ECO:0000256" key="2">
    <source>
        <dbReference type="ARBA" id="ARBA00022723"/>
    </source>
</evidence>
<gene>
    <name evidence="12" type="ORF">ACJMK2_042109</name>
</gene>
<feature type="compositionally biased region" description="Low complexity" evidence="9">
    <location>
        <begin position="1945"/>
        <end position="1955"/>
    </location>
</feature>
<feature type="compositionally biased region" description="Low complexity" evidence="9">
    <location>
        <begin position="1916"/>
        <end position="1930"/>
    </location>
</feature>
<feature type="repeat" description="CSPG" evidence="8">
    <location>
        <begin position="1346"/>
        <end position="1438"/>
    </location>
</feature>
<keyword evidence="3 10" id="KW-0732">Signal</keyword>
<keyword evidence="13" id="KW-1185">Reference proteome</keyword>
<feature type="repeat" description="CSPG" evidence="8">
    <location>
        <begin position="1103"/>
        <end position="1200"/>
    </location>
</feature>
<dbReference type="InterPro" id="IPR039005">
    <property type="entry name" value="CSPG_rpt"/>
</dbReference>
<dbReference type="PROSITE" id="PS50041">
    <property type="entry name" value="C_TYPE_LECTIN_2"/>
    <property type="match status" value="1"/>
</dbReference>
<dbReference type="Pfam" id="PF19309">
    <property type="entry name" value="Frem_N"/>
    <property type="match status" value="1"/>
</dbReference>
<dbReference type="Pfam" id="PF03160">
    <property type="entry name" value="Calx-beta"/>
    <property type="match status" value="1"/>
</dbReference>
<feature type="repeat" description="CSPG" evidence="8">
    <location>
        <begin position="614"/>
        <end position="726"/>
    </location>
</feature>
<dbReference type="Proteomes" id="UP001634394">
    <property type="component" value="Unassembled WGS sequence"/>
</dbReference>
<dbReference type="InterPro" id="IPR001304">
    <property type="entry name" value="C-type_lectin-like"/>
</dbReference>
<dbReference type="SMART" id="SM00237">
    <property type="entry name" value="Calx_beta"/>
    <property type="match status" value="1"/>
</dbReference>
<evidence type="ECO:0000256" key="5">
    <source>
        <dbReference type="ARBA" id="ARBA00022837"/>
    </source>
</evidence>
<sequence length="2166" mass="244236">MSKMGMTVLALKLYLLITLSVTVCGQILVRTNELTVKLGKTVYLNKDDMVFRRTRRGEICRGEVMQNDPISQRVGELEPKIFDCEYQAETIKYVHGGSPLLTQDQVKIRIHKFSADDTISQTFYLHVKIVNATNDIVITRGLRHVVVPEFNGLSNPIDSSVIRFQFSRSRNASCTVGFDRYKMNWPLVGQIVMGDNKQAVEAIKRDCQEFLFMNLYYEHLGSPSPDIDYLPLSIEVYDPESGEETITERFYMPIYIKGALPNSPPRSSYMSMYMMDVDQFILSTIIPGILSAEDYETPEPLLVYNISKPPGPGKGFFVHIDDHTVPITSFRQDDLENHKIGYQPPNVSYPERRIYEAEFAVFDSHFSSSMPIVLHIAVRTSSTNSPRVSFNTGLVLLEGQSRLISDYNLNIVDKDNLSNVRIYVTGGLKVGQLYLDRNPAVHFTVSDLSRGRLRYQHDDSDTVKDNIALRIFDGSNTVYINFPIHIIPKDDSPPYIINNILLRLNEGSTKRITDNMLLAHDRDSVDNNIMYNILQPPNAGEIIKKIRPSDTGTRINRFFQRELIKGQIYYRHFGHESFEDKFKFILKDNQDPPNDSQVEVFHIQIDSVNENIPQLAPSATRLIHVLETDIAFITKTELQYTDVETDDTQLTYIITSPPYFVYNRGNENAGRIIAAHHLVTVIKAESHPVIHTFKQEDINHMKIAYMPPLTDIGKKSRLVRFVYTVRDSNGNEVLDQYFDIDVQPVNDKVPEFITSKLLVEEGGILAITKNQLSAVDEDTEDDDLVFILDVLPQFGTIQKGEVNMDEDETFGLKDLAQRDIRYINDGSEVILDTFTLMLTDGVSRVSKVISVDIVPVNDEIPRIGSNVVPNLIVSEGSETTFTSKVLAATDDDTDDDTLMFLIIKQPKYGIIQLRGDPATKFSQQDVKNGLVRYLHSSGEIGSTSIHDSATFIVSDQNFLATSEAPQFHLNITITPVDNQRPNVITGGPVRVNEGDKFTFSPDVITAKDSDSEPEEIKFLITKQPQWGYIENIKPNPGSEKSNAGISISTFKLKDVIDKSVVYVQATHKGVEPISDEFQFYATDGKLNSPVVTMPIIIIPVNDEEPDVMLNDFYVSEGGSKIIDQSMLDAIDMDMPKDSLMLSISQHPDHGDIVIMLHTKNGDVEAAVQDFSINELHSGMKLKYRHDNSEHFTDKFALTVSDGKHEIKKVCNITIEPTNDAKPEVIKNAGLRVDYGGNALISGVTLQSDDEDNSADELFYVIASLPRKGSLQFCTDPLSPTFVSKCSDLEVGMNFTQEDVDRNRIRYVHTKSMAGTETDSFLFVLTDGVNKRHVETFEIRIKNSRRANIAVYNKGLEVREGERKVITTDNLSASDESTKAEEIVFAIIHPSRLGQLEYIGMPLVSISSFTQLDLASSKVVYNHLTKTDIAEDSFTFTVTNGLSEAKDGVFQITVESLDKITPSLVVNSLLEVLQGAEVPLTSKYLRADDPDTPFSNVTFIIAKTPTHGHLYNRGVYITHLFTQSDVDRGFITFESDGNYAGLDNFLFTLTDGRHDGFLINGTLQMQPAIFSIFIKPLVNDAPKLLVLKKPDIIEAFSDSRFGFRLNSRVLKAVDSDTENSQLVFLISQRPRHGNIENSISQRYVRRRFTQRDLDENSLQYIISSREDATNDSFAFRVEDSRGNSIDEQRFILSWSSIQFTRSDLVVCENIGVLSLTVTRVGSLEGLAFASVHVHGLSATRGIDFIPNTAQQIQFEPGMSKTSTRIQIIQDDIEEPNEKLRVTLTDPVNAILGQNTKVSIRIVDSKNGECPQYLGMISKHQPNTDFIDGYFLQPQTNGNTNTIITYNSFARIPQTDEDPFDHTYNTDPSQGDGNIHPRPSSPQSDITQQPIKSSFKKKKKPQKSINGKMPGKGKKSRNSQNSNNNRNNGENWNKNKETVNVPQKESTNTLNTNPNLIPANVKAPQKCMELTKGLLHFDLYSQQMFKCDGREWQVWSPVSSKDQQPESAECHQGWSKFEGFCYKFINERLTWEVAETVCDMSYGAHLTAVHSKKHIVWLWDLSGKNSFWIGLNDKQEPGVWTYTSGTNLVYSNWGKDVPRGKRMLHKKNCVLVNKKKQWKNKICNKPKSRLICEQRLQGAGSSNSPPKRHIPSRSGNYRQQGFFFGPRD</sequence>
<feature type="region of interest" description="Disordered" evidence="9">
    <location>
        <begin position="1851"/>
        <end position="1955"/>
    </location>
</feature>
<evidence type="ECO:0000313" key="13">
    <source>
        <dbReference type="Proteomes" id="UP001634394"/>
    </source>
</evidence>
<dbReference type="GO" id="GO:0046872">
    <property type="term" value="F:metal ion binding"/>
    <property type="evidence" value="ECO:0007669"/>
    <property type="project" value="UniProtKB-KW"/>
</dbReference>
<evidence type="ECO:0000259" key="11">
    <source>
        <dbReference type="PROSITE" id="PS50041"/>
    </source>
</evidence>
<feature type="region of interest" description="Disordered" evidence="9">
    <location>
        <begin position="2134"/>
        <end position="2166"/>
    </location>
</feature>
<feature type="chain" id="PRO_5044864917" description="C-type lectin domain-containing protein" evidence="10">
    <location>
        <begin position="26"/>
        <end position="2166"/>
    </location>
</feature>
<dbReference type="SUPFAM" id="SSF56436">
    <property type="entry name" value="C-type lectin-like"/>
    <property type="match status" value="1"/>
</dbReference>
<keyword evidence="2" id="KW-0479">Metal-binding</keyword>
<protein>
    <recommendedName>
        <fullName evidence="11">C-type lectin domain-containing protein</fullName>
    </recommendedName>
</protein>
<dbReference type="SMART" id="SM00034">
    <property type="entry name" value="CLECT"/>
    <property type="match status" value="1"/>
</dbReference>
<dbReference type="InterPro" id="IPR038081">
    <property type="entry name" value="CalX-like_sf"/>
</dbReference>
<evidence type="ECO:0000256" key="3">
    <source>
        <dbReference type="ARBA" id="ARBA00022729"/>
    </source>
</evidence>
<dbReference type="EMBL" id="JBJQND010000008">
    <property type="protein sequence ID" value="KAL3869425.1"/>
    <property type="molecule type" value="Genomic_DNA"/>
</dbReference>
<evidence type="ECO:0000313" key="12">
    <source>
        <dbReference type="EMBL" id="KAL3869425.1"/>
    </source>
</evidence>
<dbReference type="PROSITE" id="PS51854">
    <property type="entry name" value="CSPG"/>
    <property type="match status" value="12"/>
</dbReference>
<feature type="repeat" description="CSPG" evidence="8">
    <location>
        <begin position="493"/>
        <end position="587"/>
    </location>
</feature>
<evidence type="ECO:0000256" key="8">
    <source>
        <dbReference type="PROSITE-ProRule" id="PRU01201"/>
    </source>
</evidence>
<dbReference type="PANTHER" id="PTHR45739">
    <property type="entry name" value="MATRIX PROTEIN, PUTATIVE-RELATED"/>
    <property type="match status" value="1"/>
</dbReference>
<proteinExistence type="inferred from homology"/>
<evidence type="ECO:0000256" key="1">
    <source>
        <dbReference type="ARBA" id="ARBA00005529"/>
    </source>
</evidence>
<keyword evidence="6" id="KW-0130">Cell adhesion</keyword>
<dbReference type="CDD" id="cd00037">
    <property type="entry name" value="CLECT"/>
    <property type="match status" value="1"/>
</dbReference>
<feature type="repeat" description="CSPG" evidence="8">
    <location>
        <begin position="862"/>
        <end position="954"/>
    </location>
</feature>
<dbReference type="InterPro" id="IPR016187">
    <property type="entry name" value="CTDL_fold"/>
</dbReference>